<dbReference type="NCBIfam" id="NF006091">
    <property type="entry name" value="PRK08243.1"/>
    <property type="match status" value="1"/>
</dbReference>
<evidence type="ECO:0000313" key="5">
    <source>
        <dbReference type="Proteomes" id="UP000003250"/>
    </source>
</evidence>
<keyword evidence="4" id="KW-0503">Monooxygenase</keyword>
<dbReference type="SUPFAM" id="SSF54373">
    <property type="entry name" value="FAD-linked reductases, C-terminal domain"/>
    <property type="match status" value="1"/>
</dbReference>
<sequence length="388" mass="42733">MRTQVLIVGSGPSGLLLGQLLAGIGIDNVILERVDRDHLLSRVRAGVLEQGTVEILDEAGAGARMHAEGLPHDGFAVAFDNRLHRIDLHALTGKRVMAYGQTEMTLDLVEKREQAGLTTVFEAANVALHDISGKPFVTYEKDGQSHRIDCDFIAGCDGYHGVSRKSVPEGALQSFERVYPFGWLGVLAEVPPASHELIYANHERGFALCSMRSMTRSRYYIQCPIDEKAENWSDDRFWDELRRRLPEASAAAVTTGPSFEKSIAPLRSFVAEPMQFGKLSLVGDAVHIVPPTGAKGLNLAAGDVRYLFSGLREFYADGSMAGMDAYSGRALARVWKAVRFSWWMTTMLHRFPEGGAFGQRIQEAELDYLVHSRAASTALAENYVGLPY</sequence>
<keyword evidence="5" id="KW-1185">Reference proteome</keyword>
<dbReference type="Gene3D" id="3.30.9.10">
    <property type="entry name" value="D-Amino Acid Oxidase, subunit A, domain 2"/>
    <property type="match status" value="1"/>
</dbReference>
<accession>H0HJJ4</accession>
<evidence type="ECO:0000256" key="2">
    <source>
        <dbReference type="ARBA" id="ARBA00022827"/>
    </source>
</evidence>
<evidence type="ECO:0000259" key="3">
    <source>
        <dbReference type="Pfam" id="PF01494"/>
    </source>
</evidence>
<dbReference type="InterPro" id="IPR012733">
    <property type="entry name" value="HB_mOase"/>
</dbReference>
<dbReference type="OrthoDB" id="9791689at2"/>
<dbReference type="GO" id="GO:0018659">
    <property type="term" value="F:4-hydroxybenzoate 3-monooxygenase activity"/>
    <property type="evidence" value="ECO:0007669"/>
    <property type="project" value="UniProtKB-EC"/>
</dbReference>
<reference evidence="4 5" key="1">
    <citation type="journal article" date="2012" name="J. Bacteriol.">
        <title>Draft Genome Sequence of Mesorhizobium alhagi CCNWXJ12-2T, a Novel Salt-Resistant Species Isolated from the Desert of Northwestern China.</title>
        <authorList>
            <person name="Zhou M."/>
            <person name="Chen W."/>
            <person name="Chen H."/>
            <person name="Wei G."/>
        </authorList>
    </citation>
    <scope>NUCLEOTIDE SEQUENCE [LARGE SCALE GENOMIC DNA]</scope>
    <source>
        <strain evidence="4 5">CCNWXJ12-2</strain>
    </source>
</reference>
<dbReference type="Pfam" id="PF01494">
    <property type="entry name" value="FAD_binding_3"/>
    <property type="match status" value="1"/>
</dbReference>
<keyword evidence="2" id="KW-0274">FAD</keyword>
<evidence type="ECO:0000256" key="1">
    <source>
        <dbReference type="ARBA" id="ARBA00022630"/>
    </source>
</evidence>
<dbReference type="PATRIC" id="fig|1107882.3.peg.296"/>
<dbReference type="RefSeq" id="WP_008833956.1">
    <property type="nucleotide sequence ID" value="NZ_AHAM01000020.1"/>
</dbReference>
<dbReference type="GO" id="GO:0071949">
    <property type="term" value="F:FAD binding"/>
    <property type="evidence" value="ECO:0007669"/>
    <property type="project" value="InterPro"/>
</dbReference>
<dbReference type="InterPro" id="IPR002938">
    <property type="entry name" value="FAD-bd"/>
</dbReference>
<keyword evidence="4" id="KW-0560">Oxidoreductase</keyword>
<organism evidence="4 5">
    <name type="scientific">Mesorhizobium alhagi CCNWXJ12-2</name>
    <dbReference type="NCBI Taxonomy" id="1107882"/>
    <lineage>
        <taxon>Bacteria</taxon>
        <taxon>Pseudomonadati</taxon>
        <taxon>Pseudomonadota</taxon>
        <taxon>Alphaproteobacteria</taxon>
        <taxon>Hyphomicrobiales</taxon>
        <taxon>Phyllobacteriaceae</taxon>
        <taxon>Allomesorhizobium</taxon>
    </lineage>
</organism>
<dbReference type="AlphaFoldDB" id="H0HJJ4"/>
<keyword evidence="1" id="KW-0285">Flavoprotein</keyword>
<dbReference type="NCBIfam" id="TIGR02360">
    <property type="entry name" value="pbenz_hydroxyl"/>
    <property type="match status" value="1"/>
</dbReference>
<dbReference type="SUPFAM" id="SSF51905">
    <property type="entry name" value="FAD/NAD(P)-binding domain"/>
    <property type="match status" value="1"/>
</dbReference>
<dbReference type="PRINTS" id="PR00420">
    <property type="entry name" value="RNGMNOXGNASE"/>
</dbReference>
<dbReference type="EMBL" id="AHAM01000020">
    <property type="protein sequence ID" value="EHK59054.1"/>
    <property type="molecule type" value="Genomic_DNA"/>
</dbReference>
<evidence type="ECO:0000313" key="4">
    <source>
        <dbReference type="EMBL" id="EHK59054.1"/>
    </source>
</evidence>
<name>H0HJJ4_9HYPH</name>
<dbReference type="PANTHER" id="PTHR43004">
    <property type="entry name" value="TRK SYSTEM POTASSIUM UPTAKE PROTEIN"/>
    <property type="match status" value="1"/>
</dbReference>
<dbReference type="Gene3D" id="3.50.50.60">
    <property type="entry name" value="FAD/NAD(P)-binding domain"/>
    <property type="match status" value="1"/>
</dbReference>
<dbReference type="InterPro" id="IPR036188">
    <property type="entry name" value="FAD/NAD-bd_sf"/>
</dbReference>
<dbReference type="GO" id="GO:0043639">
    <property type="term" value="P:benzoate catabolic process"/>
    <property type="evidence" value="ECO:0007669"/>
    <property type="project" value="InterPro"/>
</dbReference>
<dbReference type="InterPro" id="IPR050641">
    <property type="entry name" value="RIFMO-like"/>
</dbReference>
<proteinExistence type="predicted"/>
<dbReference type="PANTHER" id="PTHR43004:SF3">
    <property type="entry name" value="P-HYDROXYBENZOATE HYDROXYLASE"/>
    <property type="match status" value="1"/>
</dbReference>
<dbReference type="Proteomes" id="UP000003250">
    <property type="component" value="Unassembled WGS sequence"/>
</dbReference>
<gene>
    <name evidence="4" type="ORF">MAXJ12_01496</name>
</gene>
<feature type="domain" description="FAD-binding" evidence="3">
    <location>
        <begin position="2"/>
        <end position="341"/>
    </location>
</feature>
<dbReference type="EC" id="1.14.13.2" evidence="4"/>
<protein>
    <submittedName>
        <fullName evidence="4">4-hydroxybenzoate 3-monooxygenase</fullName>
        <ecNumber evidence="4">1.14.13.2</ecNumber>
    </submittedName>
</protein>